<evidence type="ECO:0000259" key="6">
    <source>
        <dbReference type="PROSITE" id="PS50043"/>
    </source>
</evidence>
<dbReference type="GO" id="GO:0000160">
    <property type="term" value="P:phosphorelay signal transduction system"/>
    <property type="evidence" value="ECO:0007669"/>
    <property type="project" value="InterPro"/>
</dbReference>
<keyword evidence="2" id="KW-0805">Transcription regulation</keyword>
<dbReference type="PROSITE" id="PS00622">
    <property type="entry name" value="HTH_LUXR_1"/>
    <property type="match status" value="1"/>
</dbReference>
<dbReference type="AlphaFoldDB" id="A0A3G3JVI0"/>
<dbReference type="GO" id="GO:0003677">
    <property type="term" value="F:DNA binding"/>
    <property type="evidence" value="ECO:0007669"/>
    <property type="project" value="UniProtKB-KW"/>
</dbReference>
<evidence type="ECO:0000256" key="2">
    <source>
        <dbReference type="ARBA" id="ARBA00023015"/>
    </source>
</evidence>
<dbReference type="PROSITE" id="PS50043">
    <property type="entry name" value="HTH_LUXR_2"/>
    <property type="match status" value="1"/>
</dbReference>
<dbReference type="SUPFAM" id="SSF46894">
    <property type="entry name" value="C-terminal effector domain of the bipartite response regulators"/>
    <property type="match status" value="1"/>
</dbReference>
<dbReference type="PANTHER" id="PTHR43214">
    <property type="entry name" value="TWO-COMPONENT RESPONSE REGULATOR"/>
    <property type="match status" value="1"/>
</dbReference>
<dbReference type="InterPro" id="IPR016032">
    <property type="entry name" value="Sig_transdc_resp-reg_C-effctor"/>
</dbReference>
<dbReference type="RefSeq" id="WP_123040296.1">
    <property type="nucleotide sequence ID" value="NZ_CP033433.1"/>
</dbReference>
<dbReference type="PROSITE" id="PS50110">
    <property type="entry name" value="RESPONSE_REGULATORY"/>
    <property type="match status" value="1"/>
</dbReference>
<dbReference type="InterPro" id="IPR039420">
    <property type="entry name" value="WalR-like"/>
</dbReference>
<keyword evidence="9" id="KW-1185">Reference proteome</keyword>
<evidence type="ECO:0000256" key="5">
    <source>
        <dbReference type="PROSITE-ProRule" id="PRU00169"/>
    </source>
</evidence>
<dbReference type="Pfam" id="PF00072">
    <property type="entry name" value="Response_reg"/>
    <property type="match status" value="1"/>
</dbReference>
<dbReference type="InterPro" id="IPR000792">
    <property type="entry name" value="Tscrpt_reg_LuxR_C"/>
</dbReference>
<dbReference type="SMART" id="SM00448">
    <property type="entry name" value="REC"/>
    <property type="match status" value="1"/>
</dbReference>
<sequence length="220" mass="24289">MIDVLLVDDHPSVMEGTRVLLEQEGDIKVTFAQSAVKAVELAAARSFDVMLVDFQMPDMNGIDLSKKILGATPDAVILIYTGYEFKNSFNLMVESGISGFVLKTASREQLVTAIRCASRGESVLPISLVKQLRRQPVSVSQENEEDGTLAISDREHQILKEIAKGRSNKEIAVSLIVSQRSLEYCLTSLFQKLNVKSRIEAVMKAKQLALLEDADFPMNA</sequence>
<feature type="domain" description="Response regulatory" evidence="7">
    <location>
        <begin position="3"/>
        <end position="118"/>
    </location>
</feature>
<protein>
    <submittedName>
        <fullName evidence="8">DNA-binding response regulator</fullName>
    </submittedName>
</protein>
<keyword evidence="1 5" id="KW-0597">Phosphoprotein</keyword>
<organism evidence="8 9">
    <name type="scientific">Cohnella candidum</name>
    <dbReference type="NCBI Taxonomy" id="2674991"/>
    <lineage>
        <taxon>Bacteria</taxon>
        <taxon>Bacillati</taxon>
        <taxon>Bacillota</taxon>
        <taxon>Bacilli</taxon>
        <taxon>Bacillales</taxon>
        <taxon>Paenibacillaceae</taxon>
        <taxon>Cohnella</taxon>
    </lineage>
</organism>
<dbReference type="GO" id="GO:0006355">
    <property type="term" value="P:regulation of DNA-templated transcription"/>
    <property type="evidence" value="ECO:0007669"/>
    <property type="project" value="InterPro"/>
</dbReference>
<dbReference type="KEGG" id="coh:EAV92_06425"/>
<dbReference type="InterPro" id="IPR011006">
    <property type="entry name" value="CheY-like_superfamily"/>
</dbReference>
<dbReference type="Proteomes" id="UP000269097">
    <property type="component" value="Chromosome"/>
</dbReference>
<evidence type="ECO:0000313" key="8">
    <source>
        <dbReference type="EMBL" id="AYQ72236.1"/>
    </source>
</evidence>
<dbReference type="PRINTS" id="PR00038">
    <property type="entry name" value="HTHLUXR"/>
</dbReference>
<keyword evidence="3 8" id="KW-0238">DNA-binding</keyword>
<reference evidence="8 9" key="1">
    <citation type="submission" date="2018-10" db="EMBL/GenBank/DDBJ databases">
        <title>Genome Sequence of Cohnella sp.</title>
        <authorList>
            <person name="Srinivasan S."/>
            <person name="Kim M.K."/>
        </authorList>
    </citation>
    <scope>NUCLEOTIDE SEQUENCE [LARGE SCALE GENOMIC DNA]</scope>
    <source>
        <strain evidence="8 9">18JY8-7</strain>
    </source>
</reference>
<feature type="domain" description="HTH luxR-type" evidence="6">
    <location>
        <begin position="144"/>
        <end position="209"/>
    </location>
</feature>
<dbReference type="InterPro" id="IPR058245">
    <property type="entry name" value="NreC/VraR/RcsB-like_REC"/>
</dbReference>
<evidence type="ECO:0000256" key="4">
    <source>
        <dbReference type="ARBA" id="ARBA00023163"/>
    </source>
</evidence>
<dbReference type="InterPro" id="IPR001789">
    <property type="entry name" value="Sig_transdc_resp-reg_receiver"/>
</dbReference>
<dbReference type="EMBL" id="CP033433">
    <property type="protein sequence ID" value="AYQ72236.1"/>
    <property type="molecule type" value="Genomic_DNA"/>
</dbReference>
<accession>A0A3G3JVI0</accession>
<evidence type="ECO:0000313" key="9">
    <source>
        <dbReference type="Proteomes" id="UP000269097"/>
    </source>
</evidence>
<evidence type="ECO:0000256" key="1">
    <source>
        <dbReference type="ARBA" id="ARBA00022553"/>
    </source>
</evidence>
<name>A0A3G3JVI0_9BACL</name>
<proteinExistence type="predicted"/>
<keyword evidence="4" id="KW-0804">Transcription</keyword>
<evidence type="ECO:0000256" key="3">
    <source>
        <dbReference type="ARBA" id="ARBA00023125"/>
    </source>
</evidence>
<dbReference type="CDD" id="cd06170">
    <property type="entry name" value="LuxR_C_like"/>
    <property type="match status" value="1"/>
</dbReference>
<feature type="modified residue" description="4-aspartylphosphate" evidence="5">
    <location>
        <position position="53"/>
    </location>
</feature>
<dbReference type="Pfam" id="PF00196">
    <property type="entry name" value="GerE"/>
    <property type="match status" value="1"/>
</dbReference>
<dbReference type="SMART" id="SM00421">
    <property type="entry name" value="HTH_LUXR"/>
    <property type="match status" value="1"/>
</dbReference>
<gene>
    <name evidence="8" type="ORF">EAV92_06425</name>
</gene>
<evidence type="ECO:0000259" key="7">
    <source>
        <dbReference type="PROSITE" id="PS50110"/>
    </source>
</evidence>
<dbReference type="PANTHER" id="PTHR43214:SF1">
    <property type="entry name" value="TRANSCRIPTIONAL REGULATORY PROTEIN COMA"/>
    <property type="match status" value="1"/>
</dbReference>
<dbReference type="SUPFAM" id="SSF52172">
    <property type="entry name" value="CheY-like"/>
    <property type="match status" value="1"/>
</dbReference>
<dbReference type="CDD" id="cd17535">
    <property type="entry name" value="REC_NarL-like"/>
    <property type="match status" value="1"/>
</dbReference>
<dbReference type="Gene3D" id="3.40.50.2300">
    <property type="match status" value="1"/>
</dbReference>